<dbReference type="AlphaFoldDB" id="A0AAV2Q1K3"/>
<dbReference type="Pfam" id="PF01562">
    <property type="entry name" value="Pep_M12B_propep"/>
    <property type="match status" value="1"/>
</dbReference>
<evidence type="ECO:0000313" key="5">
    <source>
        <dbReference type="EMBL" id="CAL4066588.1"/>
    </source>
</evidence>
<organism evidence="5 6">
    <name type="scientific">Meganyctiphanes norvegica</name>
    <name type="common">Northern krill</name>
    <name type="synonym">Thysanopoda norvegica</name>
    <dbReference type="NCBI Taxonomy" id="48144"/>
    <lineage>
        <taxon>Eukaryota</taxon>
        <taxon>Metazoa</taxon>
        <taxon>Ecdysozoa</taxon>
        <taxon>Arthropoda</taxon>
        <taxon>Crustacea</taxon>
        <taxon>Multicrustacea</taxon>
        <taxon>Malacostraca</taxon>
        <taxon>Eumalacostraca</taxon>
        <taxon>Eucarida</taxon>
        <taxon>Euphausiacea</taxon>
        <taxon>Euphausiidae</taxon>
        <taxon>Meganyctiphanes</taxon>
    </lineage>
</organism>
<evidence type="ECO:0000256" key="2">
    <source>
        <dbReference type="SAM" id="MobiDB-lite"/>
    </source>
</evidence>
<gene>
    <name evidence="5" type="ORF">MNOR_LOCUS5835</name>
</gene>
<feature type="domain" description="Peptidase M12B propeptide" evidence="4">
    <location>
        <begin position="84"/>
        <end position="177"/>
    </location>
</feature>
<keyword evidence="3" id="KW-0472">Membrane</keyword>
<proteinExistence type="predicted"/>
<dbReference type="InterPro" id="IPR002870">
    <property type="entry name" value="Peptidase_M12B_N"/>
</dbReference>
<feature type="non-terminal residue" evidence="5">
    <location>
        <position position="245"/>
    </location>
</feature>
<comment type="caution">
    <text evidence="5">The sequence shown here is derived from an EMBL/GenBank/DDBJ whole genome shotgun (WGS) entry which is preliminary data.</text>
</comment>
<protein>
    <recommendedName>
        <fullName evidence="4">Peptidase M12B propeptide domain-containing protein</fullName>
    </recommendedName>
</protein>
<keyword evidence="6" id="KW-1185">Reference proteome</keyword>
<feature type="region of interest" description="Disordered" evidence="2">
    <location>
        <begin position="19"/>
        <end position="39"/>
    </location>
</feature>
<feature type="compositionally biased region" description="Low complexity" evidence="2">
    <location>
        <begin position="20"/>
        <end position="39"/>
    </location>
</feature>
<evidence type="ECO:0000313" key="6">
    <source>
        <dbReference type="Proteomes" id="UP001497623"/>
    </source>
</evidence>
<evidence type="ECO:0000259" key="4">
    <source>
        <dbReference type="Pfam" id="PF01562"/>
    </source>
</evidence>
<dbReference type="Proteomes" id="UP001497623">
    <property type="component" value="Unassembled WGS sequence"/>
</dbReference>
<reference evidence="5 6" key="1">
    <citation type="submission" date="2024-05" db="EMBL/GenBank/DDBJ databases">
        <authorList>
            <person name="Wallberg A."/>
        </authorList>
    </citation>
    <scope>NUCLEOTIDE SEQUENCE [LARGE SCALE GENOMIC DNA]</scope>
</reference>
<feature type="transmembrane region" description="Helical" evidence="3">
    <location>
        <begin position="44"/>
        <end position="62"/>
    </location>
</feature>
<dbReference type="PANTHER" id="PTHR11905:SF256">
    <property type="entry name" value="PEPTIDASE M12B DOMAIN-CONTAINING PROTEIN"/>
    <property type="match status" value="1"/>
</dbReference>
<dbReference type="EMBL" id="CAXKWB010002314">
    <property type="protein sequence ID" value="CAL4066588.1"/>
    <property type="molecule type" value="Genomic_DNA"/>
</dbReference>
<sequence length="245" mass="27387">MEKDQYHYYYPSLDSNNMISNTTPTGTSTNRSNSSTSGCRNSSLRMMVLMVLIVLLSGVSSLPHKHHFNNQQQADFTAQLTDFEVVRPFKVAYDGGFLSNHLPHTHHRRRRSVGEDEDVHDLHYVIHLDGEPHQVSLRPNHNLVSPGAVVEQRRGPGGTRSEVTSIGILGCHYHGIVKGHSASRVALSACNTGLHGYIRTDFDEYLVEPVKDHSDHNSTENGHPHLVYRRSALPQEDSQDSCSSE</sequence>
<keyword evidence="3" id="KW-0812">Transmembrane</keyword>
<name>A0AAV2Q1K3_MEGNR</name>
<dbReference type="PANTHER" id="PTHR11905">
    <property type="entry name" value="ADAM A DISINTEGRIN AND METALLOPROTEASE DOMAIN"/>
    <property type="match status" value="1"/>
</dbReference>
<evidence type="ECO:0000256" key="3">
    <source>
        <dbReference type="SAM" id="Phobius"/>
    </source>
</evidence>
<evidence type="ECO:0000256" key="1">
    <source>
        <dbReference type="ARBA" id="ARBA00023157"/>
    </source>
</evidence>
<keyword evidence="3" id="KW-1133">Transmembrane helix</keyword>
<keyword evidence="1" id="KW-1015">Disulfide bond</keyword>
<accession>A0AAV2Q1K3</accession>